<dbReference type="InterPro" id="IPR000305">
    <property type="entry name" value="GIY-YIG_endonuc"/>
</dbReference>
<proteinExistence type="predicted"/>
<dbReference type="PROSITE" id="PS50164">
    <property type="entry name" value="GIY_YIG"/>
    <property type="match status" value="1"/>
</dbReference>
<gene>
    <name evidence="2" type="ORF">A2215_01570</name>
</gene>
<accession>A0A1F5E6Y6</accession>
<dbReference type="Proteomes" id="UP000178583">
    <property type="component" value="Unassembled WGS sequence"/>
</dbReference>
<comment type="caution">
    <text evidence="2">The sequence shown here is derived from an EMBL/GenBank/DDBJ whole genome shotgun (WGS) entry which is preliminary data.</text>
</comment>
<dbReference type="InterPro" id="IPR035901">
    <property type="entry name" value="GIY-YIG_endonuc_sf"/>
</dbReference>
<reference evidence="2 3" key="1">
    <citation type="journal article" date="2016" name="Nat. Commun.">
        <title>Thousands of microbial genomes shed light on interconnected biogeochemical processes in an aquifer system.</title>
        <authorList>
            <person name="Anantharaman K."/>
            <person name="Brown C.T."/>
            <person name="Hug L.A."/>
            <person name="Sharon I."/>
            <person name="Castelle C.J."/>
            <person name="Probst A.J."/>
            <person name="Thomas B.C."/>
            <person name="Singh A."/>
            <person name="Wilkins M.J."/>
            <person name="Karaoz U."/>
            <person name="Brodie E.L."/>
            <person name="Williams K.H."/>
            <person name="Hubbard S.S."/>
            <person name="Banfield J.F."/>
        </authorList>
    </citation>
    <scope>NUCLEOTIDE SEQUENCE [LARGE SCALE GENOMIC DNA]</scope>
</reference>
<protein>
    <recommendedName>
        <fullName evidence="1">GIY-YIG domain-containing protein</fullName>
    </recommendedName>
</protein>
<evidence type="ECO:0000259" key="1">
    <source>
        <dbReference type="PROSITE" id="PS50164"/>
    </source>
</evidence>
<evidence type="ECO:0000313" key="2">
    <source>
        <dbReference type="EMBL" id="OGD63135.1"/>
    </source>
</evidence>
<dbReference type="Pfam" id="PF01541">
    <property type="entry name" value="GIY-YIG"/>
    <property type="match status" value="1"/>
</dbReference>
<name>A0A1F5E6Y6_9BACT</name>
<dbReference type="EMBL" id="MEZY01000038">
    <property type="protein sequence ID" value="OGD63135.1"/>
    <property type="molecule type" value="Genomic_DNA"/>
</dbReference>
<organism evidence="2 3">
    <name type="scientific">Candidatus Berkelbacteria bacterium RIFOXYA2_FULL_43_10</name>
    <dbReference type="NCBI Taxonomy" id="1797472"/>
    <lineage>
        <taxon>Bacteria</taxon>
        <taxon>Candidatus Berkelbacteria</taxon>
    </lineage>
</organism>
<evidence type="ECO:0000313" key="3">
    <source>
        <dbReference type="Proteomes" id="UP000178583"/>
    </source>
</evidence>
<dbReference type="SUPFAM" id="SSF82771">
    <property type="entry name" value="GIY-YIG endonuclease"/>
    <property type="match status" value="1"/>
</dbReference>
<sequence length="98" mass="11251">MLSNTAISKLKADKPCVYVLLSLLDGNRYIGSTNNIIRRIKEHSNGKVISTKRRRPLKLYAYQVFNDLATARLLEGKYKKSRGAFDKAIRDKKLIIIR</sequence>
<feature type="domain" description="GIY-YIG" evidence="1">
    <location>
        <begin position="13"/>
        <end position="95"/>
    </location>
</feature>
<dbReference type="Gene3D" id="3.40.1440.10">
    <property type="entry name" value="GIY-YIG endonuclease"/>
    <property type="match status" value="1"/>
</dbReference>
<dbReference type="AlphaFoldDB" id="A0A1F5E6Y6"/>